<dbReference type="InterPro" id="IPR013785">
    <property type="entry name" value="Aldolase_TIM"/>
</dbReference>
<feature type="binding site" evidence="7">
    <location>
        <begin position="235"/>
        <end position="236"/>
    </location>
    <ligand>
        <name>substrate</name>
    </ligand>
</feature>
<dbReference type="Pfam" id="PF00121">
    <property type="entry name" value="TIM"/>
    <property type="match status" value="1"/>
</dbReference>
<keyword evidence="4 7" id="KW-0963">Cytoplasm</keyword>
<dbReference type="FunFam" id="3.20.20.70:FF:000016">
    <property type="entry name" value="Triosephosphate isomerase"/>
    <property type="match status" value="1"/>
</dbReference>
<dbReference type="RefSeq" id="WP_053234051.1">
    <property type="nucleotide sequence ID" value="NZ_CP011125.1"/>
</dbReference>
<dbReference type="PANTHER" id="PTHR21139">
    <property type="entry name" value="TRIOSEPHOSPHATE ISOMERASE"/>
    <property type="match status" value="1"/>
</dbReference>
<dbReference type="GO" id="GO:0019563">
    <property type="term" value="P:glycerol catabolic process"/>
    <property type="evidence" value="ECO:0007669"/>
    <property type="project" value="TreeGrafter"/>
</dbReference>
<dbReference type="InterPro" id="IPR020861">
    <property type="entry name" value="Triosephosphate_isomerase_AS"/>
</dbReference>
<dbReference type="AlphaFoldDB" id="A0A0F6W407"/>
<evidence type="ECO:0000256" key="1">
    <source>
        <dbReference type="ARBA" id="ARBA00004680"/>
    </source>
</evidence>
<dbReference type="InterPro" id="IPR022896">
    <property type="entry name" value="TrioseP_Isoase_bac/euk"/>
</dbReference>
<dbReference type="PROSITE" id="PS00171">
    <property type="entry name" value="TIM_1"/>
    <property type="match status" value="1"/>
</dbReference>
<feature type="binding site" evidence="7">
    <location>
        <position position="174"/>
    </location>
    <ligand>
        <name>substrate</name>
    </ligand>
</feature>
<protein>
    <recommendedName>
        <fullName evidence="7 8">Triosephosphate isomerase</fullName>
        <shortName evidence="7">TIM</shortName>
        <shortName evidence="7">TPI</shortName>
        <ecNumber evidence="7 8">5.3.1.1</ecNumber>
    </recommendedName>
    <alternativeName>
        <fullName evidence="7">Triose-phosphate isomerase</fullName>
    </alternativeName>
</protein>
<dbReference type="GO" id="GO:0046166">
    <property type="term" value="P:glyceraldehyde-3-phosphate biosynthetic process"/>
    <property type="evidence" value="ECO:0007669"/>
    <property type="project" value="TreeGrafter"/>
</dbReference>
<dbReference type="PANTHER" id="PTHR21139:SF42">
    <property type="entry name" value="TRIOSEPHOSPHATE ISOMERASE"/>
    <property type="match status" value="1"/>
</dbReference>
<evidence type="ECO:0000256" key="6">
    <source>
        <dbReference type="ARBA" id="ARBA00023235"/>
    </source>
</evidence>
<sequence length="255" mass="26384">MSARKKLVAGNWKLHHDRAASVELAKAIAAGLPSSQVEVVIAPVFTSLDVVRGAIAGTSIGLSAQDLHWDDSGAFTGEVSAPLLKDVGCTHVIIGHSERRQLFGETDDRVSKKLGAALKHGLVPIVCVGETLEEREAGRTLEVVLGQIDAALAGITKDALAGIVIAYEPVWAIGTGKVAKSSDAQEVQAAIRKRMSERIDAGAAQKTRILYGGSVKPDNAAELMAQPDVDGALVGGASLKAASFLAIVKGALPAS</sequence>
<evidence type="ECO:0000256" key="3">
    <source>
        <dbReference type="ARBA" id="ARBA00022432"/>
    </source>
</evidence>
<evidence type="ECO:0000256" key="5">
    <source>
        <dbReference type="ARBA" id="ARBA00023152"/>
    </source>
</evidence>
<comment type="pathway">
    <text evidence="1 7 8">Carbohydrate degradation; glycolysis; D-glyceraldehyde 3-phosphate from glycerone phosphate: step 1/1.</text>
</comment>
<dbReference type="NCBIfam" id="TIGR00419">
    <property type="entry name" value="tim"/>
    <property type="match status" value="1"/>
</dbReference>
<dbReference type="GO" id="GO:0004807">
    <property type="term" value="F:triose-phosphate isomerase activity"/>
    <property type="evidence" value="ECO:0007669"/>
    <property type="project" value="UniProtKB-UniRule"/>
</dbReference>
<keyword evidence="6 7" id="KW-0413">Isomerase</keyword>
<organism evidence="9 10">
    <name type="scientific">Sandaracinus amylolyticus</name>
    <dbReference type="NCBI Taxonomy" id="927083"/>
    <lineage>
        <taxon>Bacteria</taxon>
        <taxon>Pseudomonadati</taxon>
        <taxon>Myxococcota</taxon>
        <taxon>Polyangia</taxon>
        <taxon>Polyangiales</taxon>
        <taxon>Sandaracinaceae</taxon>
        <taxon>Sandaracinus</taxon>
    </lineage>
</organism>
<dbReference type="GO" id="GO:0006094">
    <property type="term" value="P:gluconeogenesis"/>
    <property type="evidence" value="ECO:0007669"/>
    <property type="project" value="UniProtKB-UniRule"/>
</dbReference>
<dbReference type="InterPro" id="IPR000652">
    <property type="entry name" value="Triosephosphate_isomerase"/>
</dbReference>
<dbReference type="OrthoDB" id="9809429at2"/>
<dbReference type="UniPathway" id="UPA00109">
    <property type="reaction ID" value="UER00189"/>
</dbReference>
<feature type="active site" description="Proton acceptor" evidence="7">
    <location>
        <position position="168"/>
    </location>
</feature>
<comment type="subunit">
    <text evidence="7 8">Homodimer.</text>
</comment>
<feature type="active site" description="Electrophile" evidence="7">
    <location>
        <position position="96"/>
    </location>
</feature>
<dbReference type="GO" id="GO:0006096">
    <property type="term" value="P:glycolytic process"/>
    <property type="evidence" value="ECO:0007669"/>
    <property type="project" value="UniProtKB-UniRule"/>
</dbReference>
<dbReference type="SUPFAM" id="SSF51351">
    <property type="entry name" value="Triosephosphate isomerase (TIM)"/>
    <property type="match status" value="1"/>
</dbReference>
<name>A0A0F6W407_9BACT</name>
<comment type="pathway">
    <text evidence="7 8">Carbohydrate biosynthesis; gluconeogenesis.</text>
</comment>
<dbReference type="Proteomes" id="UP000034883">
    <property type="component" value="Chromosome"/>
</dbReference>
<keyword evidence="5 7" id="KW-0324">Glycolysis</keyword>
<reference evidence="9 10" key="1">
    <citation type="submission" date="2015-03" db="EMBL/GenBank/DDBJ databases">
        <title>Genome assembly of Sandaracinus amylolyticus DSM 53668.</title>
        <authorList>
            <person name="Sharma G."/>
            <person name="Subramanian S."/>
        </authorList>
    </citation>
    <scope>NUCLEOTIDE SEQUENCE [LARGE SCALE GENOMIC DNA]</scope>
    <source>
        <strain evidence="9 10">DSM 53668</strain>
    </source>
</reference>
<evidence type="ECO:0000256" key="4">
    <source>
        <dbReference type="ARBA" id="ARBA00022490"/>
    </source>
</evidence>
<dbReference type="GO" id="GO:0005829">
    <property type="term" value="C:cytosol"/>
    <property type="evidence" value="ECO:0007669"/>
    <property type="project" value="TreeGrafter"/>
</dbReference>
<keyword evidence="10" id="KW-1185">Reference proteome</keyword>
<dbReference type="PROSITE" id="PS51440">
    <property type="entry name" value="TIM_2"/>
    <property type="match status" value="1"/>
</dbReference>
<comment type="catalytic activity">
    <reaction evidence="7 8">
        <text>D-glyceraldehyde 3-phosphate = dihydroxyacetone phosphate</text>
        <dbReference type="Rhea" id="RHEA:18585"/>
        <dbReference type="ChEBI" id="CHEBI:57642"/>
        <dbReference type="ChEBI" id="CHEBI:59776"/>
        <dbReference type="EC" id="5.3.1.1"/>
    </reaction>
</comment>
<dbReference type="UniPathway" id="UPA00138"/>
<evidence type="ECO:0000313" key="9">
    <source>
        <dbReference type="EMBL" id="AKF06842.1"/>
    </source>
</evidence>
<feature type="binding site" evidence="7">
    <location>
        <begin position="11"/>
        <end position="13"/>
    </location>
    <ligand>
        <name>substrate</name>
    </ligand>
</feature>
<gene>
    <name evidence="7" type="primary">tpiA</name>
    <name evidence="9" type="ORF">DB32_003991</name>
</gene>
<accession>A0A0F6W407</accession>
<evidence type="ECO:0000313" key="10">
    <source>
        <dbReference type="Proteomes" id="UP000034883"/>
    </source>
</evidence>
<feature type="binding site" evidence="7">
    <location>
        <position position="214"/>
    </location>
    <ligand>
        <name>substrate</name>
    </ligand>
</feature>
<evidence type="ECO:0000256" key="8">
    <source>
        <dbReference type="RuleBase" id="RU363013"/>
    </source>
</evidence>
<dbReference type="EMBL" id="CP011125">
    <property type="protein sequence ID" value="AKF06842.1"/>
    <property type="molecule type" value="Genomic_DNA"/>
</dbReference>
<comment type="function">
    <text evidence="7">Involved in the gluconeogenesis. Catalyzes stereospecifically the conversion of dihydroxyacetone phosphate (DHAP) to D-glyceraldehyde-3-phosphate (G3P).</text>
</comment>
<comment type="similarity">
    <text evidence="2 7 8">Belongs to the triosephosphate isomerase family.</text>
</comment>
<dbReference type="KEGG" id="samy:DB32_003991"/>
<keyword evidence="3 7" id="KW-0312">Gluconeogenesis</keyword>
<proteinExistence type="inferred from homology"/>
<evidence type="ECO:0000256" key="2">
    <source>
        <dbReference type="ARBA" id="ARBA00007422"/>
    </source>
</evidence>
<dbReference type="HAMAP" id="MF_00147_B">
    <property type="entry name" value="TIM_B"/>
    <property type="match status" value="1"/>
</dbReference>
<comment type="subcellular location">
    <subcellularLocation>
        <location evidence="7 8">Cytoplasm</location>
    </subcellularLocation>
</comment>
<dbReference type="EC" id="5.3.1.1" evidence="7 8"/>
<dbReference type="STRING" id="927083.DB32_003991"/>
<evidence type="ECO:0000256" key="7">
    <source>
        <dbReference type="HAMAP-Rule" id="MF_00147"/>
    </source>
</evidence>
<dbReference type="Gene3D" id="3.20.20.70">
    <property type="entry name" value="Aldolase class I"/>
    <property type="match status" value="1"/>
</dbReference>
<dbReference type="CDD" id="cd00311">
    <property type="entry name" value="TIM"/>
    <property type="match status" value="1"/>
</dbReference>
<dbReference type="InterPro" id="IPR035990">
    <property type="entry name" value="TIM_sf"/>
</dbReference>